<dbReference type="Gene3D" id="3.40.50.300">
    <property type="entry name" value="P-loop containing nucleotide triphosphate hydrolases"/>
    <property type="match status" value="1"/>
</dbReference>
<dbReference type="InterPro" id="IPR027417">
    <property type="entry name" value="P-loop_NTPase"/>
</dbReference>
<dbReference type="Proteomes" id="UP000619260">
    <property type="component" value="Unassembled WGS sequence"/>
</dbReference>
<keyword evidence="3" id="KW-0347">Helicase</keyword>
<keyword evidence="3" id="KW-0547">Nucleotide-binding</keyword>
<dbReference type="AlphaFoldDB" id="A0A8J3YU22"/>
<dbReference type="Pfam" id="PF00271">
    <property type="entry name" value="Helicase_C"/>
    <property type="match status" value="1"/>
</dbReference>
<sequence>MTTAQGNPRLTMTLAGSPVRIVVTRYAVTDDQWMEVGLLLAEEQPRPTQPMKVRPETLLARRGGLKGILSRHRIRLEPDPAVRQLLSRTKLDDERALNSLSGSASEVVVSVDQMSTGTLPEGPLTHRLTRDLRPFQQRDLAKLASLSHGANFSVPGAGKTTVTLALHLIARSVGRIQRMLVVAPLSAFGAWEEEATHIVDPPLTIARWRGGAVPRTDIVLINYQRLPTAVDRLSDWMSQQSVHLVIDEAHRAKRGATGGWGRALLDLAPLAERRDILTGTPAPNHPRDLRSLIDILWPGGRVSSRLPRQALQQDPPLNAMAAIADAIRPIFVRTNKRELELPTVLIRPVRVAMGPLQQNIYDAMLSRYAGMFDLDRRDSAMFSQMGEVSMYLLQAASSPRLLSRGTDQTQSYRYPPLAIPSGSRLAALVDSYSDHEVPAKVQRACAIVRDNVNRGEKTLVWSNFPDNLLTLEAQLAALYPAIIYGAVSSDEDAQPGVRTRERELDRFRNDPRCMVLLANPAAMSEGVSLHRVCHNAIYLDRTFNAGQYLQSLDRIHRLGLPPNVVTNVTLLVAEGTIDERVNRRVEEKTRRLSRMLSDPGLVQMALPDDDDFGELVDDPDDLEDILRHLGEAPTGDVATDER</sequence>
<keyword evidence="4" id="KW-1185">Reference proteome</keyword>
<dbReference type="SUPFAM" id="SSF52540">
    <property type="entry name" value="P-loop containing nucleoside triphosphate hydrolases"/>
    <property type="match status" value="2"/>
</dbReference>
<dbReference type="InterPro" id="IPR001650">
    <property type="entry name" value="Helicase_C-like"/>
</dbReference>
<evidence type="ECO:0000259" key="2">
    <source>
        <dbReference type="PROSITE" id="PS51192"/>
    </source>
</evidence>
<dbReference type="Pfam" id="PF00176">
    <property type="entry name" value="SNF2-rel_dom"/>
    <property type="match status" value="1"/>
</dbReference>
<dbReference type="GO" id="GO:0005524">
    <property type="term" value="F:ATP binding"/>
    <property type="evidence" value="ECO:0007669"/>
    <property type="project" value="InterPro"/>
</dbReference>
<dbReference type="CDD" id="cd18793">
    <property type="entry name" value="SF2_C_SNF"/>
    <property type="match status" value="1"/>
</dbReference>
<dbReference type="PROSITE" id="PS51192">
    <property type="entry name" value="HELICASE_ATP_BIND_1"/>
    <property type="match status" value="1"/>
</dbReference>
<keyword evidence="3" id="KW-0067">ATP-binding</keyword>
<dbReference type="InterPro" id="IPR000330">
    <property type="entry name" value="SNF2_N"/>
</dbReference>
<evidence type="ECO:0000256" key="1">
    <source>
        <dbReference type="ARBA" id="ARBA00022801"/>
    </source>
</evidence>
<dbReference type="InterPro" id="IPR014001">
    <property type="entry name" value="Helicase_ATP-bd"/>
</dbReference>
<dbReference type="PANTHER" id="PTHR10799">
    <property type="entry name" value="SNF2/RAD54 HELICASE FAMILY"/>
    <property type="match status" value="1"/>
</dbReference>
<evidence type="ECO:0000313" key="3">
    <source>
        <dbReference type="EMBL" id="GIJ51659.1"/>
    </source>
</evidence>
<dbReference type="InterPro" id="IPR038718">
    <property type="entry name" value="SNF2-like_sf"/>
</dbReference>
<keyword evidence="1" id="KW-0378">Hydrolase</keyword>
<name>A0A8J3YU22_9ACTN</name>
<accession>A0A8J3YU22</accession>
<organism evidence="3 4">
    <name type="scientific">Virgisporangium aliadipatigenens</name>
    <dbReference type="NCBI Taxonomy" id="741659"/>
    <lineage>
        <taxon>Bacteria</taxon>
        <taxon>Bacillati</taxon>
        <taxon>Actinomycetota</taxon>
        <taxon>Actinomycetes</taxon>
        <taxon>Micromonosporales</taxon>
        <taxon>Micromonosporaceae</taxon>
        <taxon>Virgisporangium</taxon>
    </lineage>
</organism>
<dbReference type="GO" id="GO:0004386">
    <property type="term" value="F:helicase activity"/>
    <property type="evidence" value="ECO:0007669"/>
    <property type="project" value="UniProtKB-KW"/>
</dbReference>
<dbReference type="RefSeq" id="WP_203905057.1">
    <property type="nucleotide sequence ID" value="NZ_BOPF01000052.1"/>
</dbReference>
<gene>
    <name evidence="3" type="ORF">Val02_85450</name>
</gene>
<dbReference type="Gene3D" id="3.40.50.10810">
    <property type="entry name" value="Tandem AAA-ATPase domain"/>
    <property type="match status" value="1"/>
</dbReference>
<dbReference type="GO" id="GO:0016787">
    <property type="term" value="F:hydrolase activity"/>
    <property type="evidence" value="ECO:0007669"/>
    <property type="project" value="UniProtKB-KW"/>
</dbReference>
<proteinExistence type="predicted"/>
<comment type="caution">
    <text evidence="3">The sequence shown here is derived from an EMBL/GenBank/DDBJ whole genome shotgun (WGS) entry which is preliminary data.</text>
</comment>
<evidence type="ECO:0000313" key="4">
    <source>
        <dbReference type="Proteomes" id="UP000619260"/>
    </source>
</evidence>
<protein>
    <submittedName>
        <fullName evidence="3">DNA helicase</fullName>
    </submittedName>
</protein>
<feature type="domain" description="Helicase ATP-binding" evidence="2">
    <location>
        <begin position="140"/>
        <end position="299"/>
    </location>
</feature>
<dbReference type="SMART" id="SM00487">
    <property type="entry name" value="DEXDc"/>
    <property type="match status" value="1"/>
</dbReference>
<dbReference type="EMBL" id="BOPF01000052">
    <property type="protein sequence ID" value="GIJ51659.1"/>
    <property type="molecule type" value="Genomic_DNA"/>
</dbReference>
<dbReference type="InterPro" id="IPR049730">
    <property type="entry name" value="SNF2/RAD54-like_C"/>
</dbReference>
<reference evidence="3" key="1">
    <citation type="submission" date="2021-01" db="EMBL/GenBank/DDBJ databases">
        <title>Whole genome shotgun sequence of Virgisporangium aliadipatigenens NBRC 105644.</title>
        <authorList>
            <person name="Komaki H."/>
            <person name="Tamura T."/>
        </authorList>
    </citation>
    <scope>NUCLEOTIDE SEQUENCE</scope>
    <source>
        <strain evidence="3">NBRC 105644</strain>
    </source>
</reference>